<dbReference type="RefSeq" id="WP_121050418.1">
    <property type="nucleotide sequence ID" value="NZ_AP018711.1"/>
</dbReference>
<evidence type="ECO:0000313" key="4">
    <source>
        <dbReference type="Proteomes" id="UP000275727"/>
    </source>
</evidence>
<evidence type="ECO:0000313" key="5">
    <source>
        <dbReference type="Proteomes" id="UP000276029"/>
    </source>
</evidence>
<sequence length="214" mass="22496">MDPDTDTLIASLVDDLRPARVLRRRYGLGLTAAAAAATLAIVAVIFGFRGDISAGHFETLFLIANGLFLILGVACAATVIAMGNPQVGSRHFGWRWVAAATCLLPLSAIIILVSGTEAPPGSLISVHEMDCIFAGVGLGLLTAVVLVFWLRRGAPTSPERAGLLVGVASGCIGIFAFAFHCSSNTIYHVGLWHSAPVIISALLGRVLVPRLVRW</sequence>
<protein>
    <recommendedName>
        <fullName evidence="6">DUF1109 domain-containing protein</fullName>
    </recommendedName>
</protein>
<feature type="transmembrane region" description="Helical" evidence="1">
    <location>
        <begin position="93"/>
        <end position="112"/>
    </location>
</feature>
<dbReference type="Proteomes" id="UP000276029">
    <property type="component" value="Unassembled WGS sequence"/>
</dbReference>
<keyword evidence="1" id="KW-1133">Transmembrane helix</keyword>
<gene>
    <name evidence="3" type="ORF">DFR51_1974</name>
    <name evidence="2" type="ORF">SmB9_01780</name>
</gene>
<evidence type="ECO:0000313" key="3">
    <source>
        <dbReference type="EMBL" id="RKS88764.1"/>
    </source>
</evidence>
<dbReference type="InterPro" id="IPR009495">
    <property type="entry name" value="NrsF"/>
</dbReference>
<reference evidence="2 4" key="1">
    <citation type="submission" date="2018-06" db="EMBL/GenBank/DDBJ databases">
        <title>Complete Genome Sequence of the Microcystin-Degrading Bacterium Sphingosinicella microcystinivorans Strain B-9.</title>
        <authorList>
            <person name="Jin H."/>
            <person name="Nishizawa T."/>
            <person name="Guo Y."/>
            <person name="Nishizawa A."/>
            <person name="Park H."/>
            <person name="Kato H."/>
            <person name="Tsuji K."/>
            <person name="Harada K."/>
        </authorList>
    </citation>
    <scope>NUCLEOTIDE SEQUENCE [LARGE SCALE GENOMIC DNA]</scope>
    <source>
        <strain evidence="2 4">B9</strain>
    </source>
</reference>
<feature type="transmembrane region" description="Helical" evidence="1">
    <location>
        <begin position="60"/>
        <end position="81"/>
    </location>
</feature>
<evidence type="ECO:0008006" key="6">
    <source>
        <dbReference type="Google" id="ProtNLM"/>
    </source>
</evidence>
<keyword evidence="5" id="KW-1185">Reference proteome</keyword>
<keyword evidence="1" id="KW-0472">Membrane</keyword>
<dbReference type="KEGG" id="smic:SmB9_01780"/>
<dbReference type="Proteomes" id="UP000275727">
    <property type="component" value="Chromosome"/>
</dbReference>
<evidence type="ECO:0000256" key="1">
    <source>
        <dbReference type="SAM" id="Phobius"/>
    </source>
</evidence>
<evidence type="ECO:0000313" key="2">
    <source>
        <dbReference type="EMBL" id="BBE32520.1"/>
    </source>
</evidence>
<accession>A0AAD1D2H7</accession>
<feature type="transmembrane region" description="Helical" evidence="1">
    <location>
        <begin position="186"/>
        <end position="208"/>
    </location>
</feature>
<organism evidence="2 4">
    <name type="scientific">Sphingosinicella microcystinivorans</name>
    <dbReference type="NCBI Taxonomy" id="335406"/>
    <lineage>
        <taxon>Bacteria</taxon>
        <taxon>Pseudomonadati</taxon>
        <taxon>Pseudomonadota</taxon>
        <taxon>Alphaproteobacteria</taxon>
        <taxon>Sphingomonadales</taxon>
        <taxon>Sphingosinicellaceae</taxon>
        <taxon>Sphingosinicella</taxon>
    </lineage>
</organism>
<proteinExistence type="predicted"/>
<dbReference type="Pfam" id="PF06532">
    <property type="entry name" value="NrsF"/>
    <property type="match status" value="1"/>
</dbReference>
<dbReference type="EMBL" id="RBWX01000008">
    <property type="protein sequence ID" value="RKS88764.1"/>
    <property type="molecule type" value="Genomic_DNA"/>
</dbReference>
<feature type="transmembrane region" description="Helical" evidence="1">
    <location>
        <begin position="132"/>
        <end position="150"/>
    </location>
</feature>
<dbReference type="AlphaFoldDB" id="A0AAD1D2H7"/>
<feature type="transmembrane region" description="Helical" evidence="1">
    <location>
        <begin position="26"/>
        <end position="48"/>
    </location>
</feature>
<dbReference type="EMBL" id="AP018711">
    <property type="protein sequence ID" value="BBE32520.1"/>
    <property type="molecule type" value="Genomic_DNA"/>
</dbReference>
<name>A0AAD1D2H7_SPHMI</name>
<feature type="transmembrane region" description="Helical" evidence="1">
    <location>
        <begin position="162"/>
        <end position="180"/>
    </location>
</feature>
<reference evidence="3 5" key="2">
    <citation type="submission" date="2018-10" db="EMBL/GenBank/DDBJ databases">
        <title>Genomic Encyclopedia of Type Strains, Phase IV (KMG-IV): sequencing the most valuable type-strain genomes for metagenomic binning, comparative biology and taxonomic classification.</title>
        <authorList>
            <person name="Goeker M."/>
        </authorList>
    </citation>
    <scope>NUCLEOTIDE SEQUENCE [LARGE SCALE GENOMIC DNA]</scope>
    <source>
        <strain evidence="3 5">DSM 19791</strain>
    </source>
</reference>
<keyword evidence="1" id="KW-0812">Transmembrane</keyword>